<protein>
    <recommendedName>
        <fullName evidence="2">MAGE domain-containing protein</fullName>
    </recommendedName>
</protein>
<dbReference type="InterPro" id="IPR002190">
    <property type="entry name" value="MHD_dom"/>
</dbReference>
<dbReference type="GO" id="GO:0000122">
    <property type="term" value="P:negative regulation of transcription by RNA polymerase II"/>
    <property type="evidence" value="ECO:0007669"/>
    <property type="project" value="TreeGrafter"/>
</dbReference>
<dbReference type="PANTHER" id="PTHR11736">
    <property type="entry name" value="MELANOMA-ASSOCIATED ANTIGEN MAGE ANTIGEN"/>
    <property type="match status" value="1"/>
</dbReference>
<organism evidence="3 4">
    <name type="scientific">Cricetulus griseus</name>
    <name type="common">Chinese hamster</name>
    <name type="synonym">Cricetulus barabensis griseus</name>
    <dbReference type="NCBI Taxonomy" id="10029"/>
    <lineage>
        <taxon>Eukaryota</taxon>
        <taxon>Metazoa</taxon>
        <taxon>Chordata</taxon>
        <taxon>Craniata</taxon>
        <taxon>Vertebrata</taxon>
        <taxon>Euteleostomi</taxon>
        <taxon>Mammalia</taxon>
        <taxon>Eutheria</taxon>
        <taxon>Euarchontoglires</taxon>
        <taxon>Glires</taxon>
        <taxon>Rodentia</taxon>
        <taxon>Myomorpha</taxon>
        <taxon>Muroidea</taxon>
        <taxon>Cricetidae</taxon>
        <taxon>Cricetinae</taxon>
        <taxon>Cricetulus</taxon>
    </lineage>
</organism>
<name>A0A8C2LF50_CRIGR</name>
<dbReference type="SMART" id="SM01373">
    <property type="entry name" value="MAGE"/>
    <property type="match status" value="1"/>
</dbReference>
<accession>A0A8C2LF50</accession>
<dbReference type="Proteomes" id="UP000694386">
    <property type="component" value="Unplaced"/>
</dbReference>
<dbReference type="GO" id="GO:0005634">
    <property type="term" value="C:nucleus"/>
    <property type="evidence" value="ECO:0007669"/>
    <property type="project" value="TreeGrafter"/>
</dbReference>
<dbReference type="AlphaFoldDB" id="A0A8C2LF50"/>
<dbReference type="FunFam" id="1.10.10.1210:FF:000001">
    <property type="entry name" value="melanoma-associated antigen D1"/>
    <property type="match status" value="1"/>
</dbReference>
<proteinExistence type="predicted"/>
<reference evidence="3" key="2">
    <citation type="submission" date="2025-09" db="UniProtKB">
        <authorList>
            <consortium name="Ensembl"/>
        </authorList>
    </citation>
    <scope>IDENTIFICATION</scope>
</reference>
<sequence>HHCNLPASPRAQGEVDNAQVIMAVAEKESPQRACSPPMVMDSIPKCPYDEASCNQIEELEDIMSLLCNVLNIKVFDLVYFLLFKYEMKEFTTKSEMLDNIVREYEEYHPVIFSEASECLRLFCGIDMIEVDPFVQSYTLVTALGITYDGMLSDVQGKAKTGLLIEMILRMLNIIGFYNWRDPFLYENPRKLMTEDFVQDGYLEYRQAPDSDPPSHEFLWSPRTFAKTTKMKVLDITKSDPKSYPEKYAEALRDETKLSSRCYYCPDQHTF</sequence>
<dbReference type="InterPro" id="IPR041899">
    <property type="entry name" value="MAGE_WH2"/>
</dbReference>
<dbReference type="PANTHER" id="PTHR11736:SF50">
    <property type="entry name" value="MAGE FAMILY MEMBER A1-RELATED"/>
    <property type="match status" value="1"/>
</dbReference>
<keyword evidence="1" id="KW-0825">Tumor antigen</keyword>
<dbReference type="FunFam" id="1.10.10.1200:FF:000007">
    <property type="entry name" value="Melanoma-associated antigen C2"/>
    <property type="match status" value="1"/>
</dbReference>
<dbReference type="Gene3D" id="1.10.10.1200">
    <property type="entry name" value="MAGE homology domain, winged helix WH1 motif"/>
    <property type="match status" value="1"/>
</dbReference>
<evidence type="ECO:0000313" key="3">
    <source>
        <dbReference type="Ensembl" id="ENSCGRP00001002131.1"/>
    </source>
</evidence>
<dbReference type="Ensembl" id="ENSCGRT00001002706.1">
    <property type="protein sequence ID" value="ENSCGRP00001002131.1"/>
    <property type="gene ID" value="ENSCGRG00001002189.1"/>
</dbReference>
<evidence type="ECO:0000256" key="1">
    <source>
        <dbReference type="ARBA" id="ARBA00084104"/>
    </source>
</evidence>
<evidence type="ECO:0000259" key="2">
    <source>
        <dbReference type="PROSITE" id="PS50838"/>
    </source>
</evidence>
<dbReference type="InterPro" id="IPR041898">
    <property type="entry name" value="MAGE_WH1"/>
</dbReference>
<reference evidence="3" key="1">
    <citation type="submission" date="2025-08" db="UniProtKB">
        <authorList>
            <consortium name="Ensembl"/>
        </authorList>
    </citation>
    <scope>IDENTIFICATION</scope>
</reference>
<evidence type="ECO:0000313" key="4">
    <source>
        <dbReference type="Proteomes" id="UP000694386"/>
    </source>
</evidence>
<dbReference type="PROSITE" id="PS50838">
    <property type="entry name" value="MAGE"/>
    <property type="match status" value="1"/>
</dbReference>
<feature type="domain" description="MAGE" evidence="2">
    <location>
        <begin position="70"/>
        <end position="250"/>
    </location>
</feature>
<dbReference type="InterPro" id="IPR037445">
    <property type="entry name" value="MAGE"/>
</dbReference>
<dbReference type="Gene3D" id="1.10.10.1210">
    <property type="entry name" value="MAGE homology domain, winged helix WH2 motif"/>
    <property type="match status" value="1"/>
</dbReference>